<evidence type="ECO:0000313" key="4">
    <source>
        <dbReference type="EMBL" id="OGE02488.1"/>
    </source>
</evidence>
<feature type="domain" description="GIY-YIG" evidence="3">
    <location>
        <begin position="4"/>
        <end position="80"/>
    </location>
</feature>
<accession>A0A1F5HEE0</accession>
<dbReference type="PROSITE" id="PS50164">
    <property type="entry name" value="GIY_YIG"/>
    <property type="match status" value="1"/>
</dbReference>
<dbReference type="InterPro" id="IPR050190">
    <property type="entry name" value="UPF0213_domain"/>
</dbReference>
<feature type="transmembrane region" description="Helical" evidence="2">
    <location>
        <begin position="6"/>
        <end position="28"/>
    </location>
</feature>
<dbReference type="InterPro" id="IPR000305">
    <property type="entry name" value="GIY-YIG_endonuc"/>
</dbReference>
<organism evidence="4 5">
    <name type="scientific">Candidatus Curtissbacteria bacterium RIFOXYA1_FULL_41_14</name>
    <dbReference type="NCBI Taxonomy" id="1797737"/>
    <lineage>
        <taxon>Bacteria</taxon>
        <taxon>Candidatus Curtissiibacteriota</taxon>
    </lineage>
</organism>
<dbReference type="Gene3D" id="3.40.1440.10">
    <property type="entry name" value="GIY-YIG endonuclease"/>
    <property type="match status" value="1"/>
</dbReference>
<keyword evidence="2" id="KW-0472">Membrane</keyword>
<protein>
    <recommendedName>
        <fullName evidence="3">GIY-YIG domain-containing protein</fullName>
    </recommendedName>
</protein>
<dbReference type="InterPro" id="IPR035901">
    <property type="entry name" value="GIY-YIG_endonuc_sf"/>
</dbReference>
<proteinExistence type="inferred from homology"/>
<evidence type="ECO:0000256" key="2">
    <source>
        <dbReference type="SAM" id="Phobius"/>
    </source>
</evidence>
<sequence>MVHKQFYVYIATNYTNTVLYIGITNNLIRRIYEHKNKLVSSFTSKYNILKLVYYEIYNDPETTIRREKQLKAGSRTKKLKLIKSQNPQFKDLYEEIIR</sequence>
<dbReference type="PANTHER" id="PTHR34477">
    <property type="entry name" value="UPF0213 PROTEIN YHBQ"/>
    <property type="match status" value="1"/>
</dbReference>
<comment type="caution">
    <text evidence="4">The sequence shown here is derived from an EMBL/GenBank/DDBJ whole genome shotgun (WGS) entry which is preliminary data.</text>
</comment>
<gene>
    <name evidence="4" type="ORF">A2196_01515</name>
</gene>
<comment type="similarity">
    <text evidence="1">Belongs to the UPF0213 family.</text>
</comment>
<evidence type="ECO:0000259" key="3">
    <source>
        <dbReference type="PROSITE" id="PS50164"/>
    </source>
</evidence>
<dbReference type="CDD" id="cd10448">
    <property type="entry name" value="GIY-YIG_unchar_3"/>
    <property type="match status" value="1"/>
</dbReference>
<dbReference type="SMART" id="SM00465">
    <property type="entry name" value="GIYc"/>
    <property type="match status" value="1"/>
</dbReference>
<dbReference type="SUPFAM" id="SSF82771">
    <property type="entry name" value="GIY-YIG endonuclease"/>
    <property type="match status" value="1"/>
</dbReference>
<dbReference type="EMBL" id="MFCA01000013">
    <property type="protein sequence ID" value="OGE02488.1"/>
    <property type="molecule type" value="Genomic_DNA"/>
</dbReference>
<name>A0A1F5HEE0_9BACT</name>
<dbReference type="Pfam" id="PF01541">
    <property type="entry name" value="GIY-YIG"/>
    <property type="match status" value="1"/>
</dbReference>
<keyword evidence="2" id="KW-0812">Transmembrane</keyword>
<dbReference type="AlphaFoldDB" id="A0A1F5HEE0"/>
<dbReference type="Proteomes" id="UP000176751">
    <property type="component" value="Unassembled WGS sequence"/>
</dbReference>
<reference evidence="4 5" key="1">
    <citation type="journal article" date="2016" name="Nat. Commun.">
        <title>Thousands of microbial genomes shed light on interconnected biogeochemical processes in an aquifer system.</title>
        <authorList>
            <person name="Anantharaman K."/>
            <person name="Brown C.T."/>
            <person name="Hug L.A."/>
            <person name="Sharon I."/>
            <person name="Castelle C.J."/>
            <person name="Probst A.J."/>
            <person name="Thomas B.C."/>
            <person name="Singh A."/>
            <person name="Wilkins M.J."/>
            <person name="Karaoz U."/>
            <person name="Brodie E.L."/>
            <person name="Williams K.H."/>
            <person name="Hubbard S.S."/>
            <person name="Banfield J.F."/>
        </authorList>
    </citation>
    <scope>NUCLEOTIDE SEQUENCE [LARGE SCALE GENOMIC DNA]</scope>
</reference>
<dbReference type="PANTHER" id="PTHR34477:SF5">
    <property type="entry name" value="BSL5627 PROTEIN"/>
    <property type="match status" value="1"/>
</dbReference>
<keyword evidence="2" id="KW-1133">Transmembrane helix</keyword>
<evidence type="ECO:0000313" key="5">
    <source>
        <dbReference type="Proteomes" id="UP000176751"/>
    </source>
</evidence>
<evidence type="ECO:0000256" key="1">
    <source>
        <dbReference type="ARBA" id="ARBA00007435"/>
    </source>
</evidence>